<gene>
    <name evidence="2" type="ORF">B0T24DRAFT_617904</name>
</gene>
<evidence type="ECO:0000256" key="1">
    <source>
        <dbReference type="SAM" id="Phobius"/>
    </source>
</evidence>
<evidence type="ECO:0000313" key="3">
    <source>
        <dbReference type="Proteomes" id="UP001287356"/>
    </source>
</evidence>
<proteinExistence type="predicted"/>
<dbReference type="EMBL" id="JAULSN010000003">
    <property type="protein sequence ID" value="KAK3376054.1"/>
    <property type="molecule type" value="Genomic_DNA"/>
</dbReference>
<dbReference type="AlphaFoldDB" id="A0AAE0KGE2"/>
<feature type="transmembrane region" description="Helical" evidence="1">
    <location>
        <begin position="6"/>
        <end position="25"/>
    </location>
</feature>
<evidence type="ECO:0000313" key="2">
    <source>
        <dbReference type="EMBL" id="KAK3376054.1"/>
    </source>
</evidence>
<sequence length="74" mass="8107">MSTEKGAALFFRGCVSIAWIGRFLAGVWSGRYDTPALFLVLVFLGWISFSLFLFFGGSFAAFVSLFLLLLLSGV</sequence>
<keyword evidence="1" id="KW-0812">Transmembrane</keyword>
<dbReference type="Proteomes" id="UP001287356">
    <property type="component" value="Unassembled WGS sequence"/>
</dbReference>
<keyword evidence="3" id="KW-1185">Reference proteome</keyword>
<reference evidence="2" key="1">
    <citation type="journal article" date="2023" name="Mol. Phylogenet. Evol.">
        <title>Genome-scale phylogeny and comparative genomics of the fungal order Sordariales.</title>
        <authorList>
            <person name="Hensen N."/>
            <person name="Bonometti L."/>
            <person name="Westerberg I."/>
            <person name="Brannstrom I.O."/>
            <person name="Guillou S."/>
            <person name="Cros-Aarteil S."/>
            <person name="Calhoun S."/>
            <person name="Haridas S."/>
            <person name="Kuo A."/>
            <person name="Mondo S."/>
            <person name="Pangilinan J."/>
            <person name="Riley R."/>
            <person name="LaButti K."/>
            <person name="Andreopoulos B."/>
            <person name="Lipzen A."/>
            <person name="Chen C."/>
            <person name="Yan M."/>
            <person name="Daum C."/>
            <person name="Ng V."/>
            <person name="Clum A."/>
            <person name="Steindorff A."/>
            <person name="Ohm R.A."/>
            <person name="Martin F."/>
            <person name="Silar P."/>
            <person name="Natvig D.O."/>
            <person name="Lalanne C."/>
            <person name="Gautier V."/>
            <person name="Ament-Velasquez S.L."/>
            <person name="Kruys A."/>
            <person name="Hutchinson M.I."/>
            <person name="Powell A.J."/>
            <person name="Barry K."/>
            <person name="Miller A.N."/>
            <person name="Grigoriev I.V."/>
            <person name="Debuchy R."/>
            <person name="Gladieux P."/>
            <person name="Hiltunen Thoren M."/>
            <person name="Johannesson H."/>
        </authorList>
    </citation>
    <scope>NUCLEOTIDE SEQUENCE</scope>
    <source>
        <strain evidence="2">CBS 958.72</strain>
    </source>
</reference>
<accession>A0AAE0KGE2</accession>
<keyword evidence="1" id="KW-0472">Membrane</keyword>
<organism evidence="2 3">
    <name type="scientific">Lasiosphaeria ovina</name>
    <dbReference type="NCBI Taxonomy" id="92902"/>
    <lineage>
        <taxon>Eukaryota</taxon>
        <taxon>Fungi</taxon>
        <taxon>Dikarya</taxon>
        <taxon>Ascomycota</taxon>
        <taxon>Pezizomycotina</taxon>
        <taxon>Sordariomycetes</taxon>
        <taxon>Sordariomycetidae</taxon>
        <taxon>Sordariales</taxon>
        <taxon>Lasiosphaeriaceae</taxon>
        <taxon>Lasiosphaeria</taxon>
    </lineage>
</organism>
<protein>
    <submittedName>
        <fullName evidence="2">Uncharacterized protein</fullName>
    </submittedName>
</protein>
<reference evidence="2" key="2">
    <citation type="submission" date="2023-06" db="EMBL/GenBank/DDBJ databases">
        <authorList>
            <consortium name="Lawrence Berkeley National Laboratory"/>
            <person name="Haridas S."/>
            <person name="Hensen N."/>
            <person name="Bonometti L."/>
            <person name="Westerberg I."/>
            <person name="Brannstrom I.O."/>
            <person name="Guillou S."/>
            <person name="Cros-Aarteil S."/>
            <person name="Calhoun S."/>
            <person name="Kuo A."/>
            <person name="Mondo S."/>
            <person name="Pangilinan J."/>
            <person name="Riley R."/>
            <person name="Labutti K."/>
            <person name="Andreopoulos B."/>
            <person name="Lipzen A."/>
            <person name="Chen C."/>
            <person name="Yanf M."/>
            <person name="Daum C."/>
            <person name="Ng V."/>
            <person name="Clum A."/>
            <person name="Steindorff A."/>
            <person name="Ohm R."/>
            <person name="Martin F."/>
            <person name="Silar P."/>
            <person name="Natvig D."/>
            <person name="Lalanne C."/>
            <person name="Gautier V."/>
            <person name="Ament-Velasquez S.L."/>
            <person name="Kruys A."/>
            <person name="Hutchinson M.I."/>
            <person name="Powell A.J."/>
            <person name="Barry K."/>
            <person name="Miller A.N."/>
            <person name="Grigoriev I.V."/>
            <person name="Debuchy R."/>
            <person name="Gladieux P."/>
            <person name="Thoren M.H."/>
            <person name="Johannesson H."/>
        </authorList>
    </citation>
    <scope>NUCLEOTIDE SEQUENCE</scope>
    <source>
        <strain evidence="2">CBS 958.72</strain>
    </source>
</reference>
<feature type="transmembrane region" description="Helical" evidence="1">
    <location>
        <begin position="37"/>
        <end position="70"/>
    </location>
</feature>
<keyword evidence="1" id="KW-1133">Transmembrane helix</keyword>
<comment type="caution">
    <text evidence="2">The sequence shown here is derived from an EMBL/GenBank/DDBJ whole genome shotgun (WGS) entry which is preliminary data.</text>
</comment>
<name>A0AAE0KGE2_9PEZI</name>